<proteinExistence type="predicted"/>
<reference evidence="1 2" key="1">
    <citation type="submission" date="2015-04" db="EMBL/GenBank/DDBJ databases">
        <authorList>
            <person name="Syromyatnikov M.Y."/>
            <person name="Popov V.N."/>
        </authorList>
    </citation>
    <scope>NUCLEOTIDE SEQUENCE [LARGE SCALE GENOMIC DNA]</scope>
</reference>
<evidence type="ECO:0000313" key="1">
    <source>
        <dbReference type="EMBL" id="CRK88889.1"/>
    </source>
</evidence>
<protein>
    <submittedName>
        <fullName evidence="1">CLUMA_CG002710, isoform A</fullName>
    </submittedName>
</protein>
<sequence length="127" mass="14758">MGKSLSNALFIISAHNLSNKKTKSVGRIYLPGSRFPHRHLLRKSDLVNKPLNFQKSREEDNVRNIEMLLNSLFVVGRIYLPGSRFPHRHLLRKSDLVNKPLNFQESHTEDHVTMKTDLSWKNNSNKL</sequence>
<dbReference type="EMBL" id="CVRI01000010">
    <property type="protein sequence ID" value="CRK88889.1"/>
    <property type="molecule type" value="Genomic_DNA"/>
</dbReference>
<accession>A0A1J1HRS2</accession>
<organism evidence="1 2">
    <name type="scientific">Clunio marinus</name>
    <dbReference type="NCBI Taxonomy" id="568069"/>
    <lineage>
        <taxon>Eukaryota</taxon>
        <taxon>Metazoa</taxon>
        <taxon>Ecdysozoa</taxon>
        <taxon>Arthropoda</taxon>
        <taxon>Hexapoda</taxon>
        <taxon>Insecta</taxon>
        <taxon>Pterygota</taxon>
        <taxon>Neoptera</taxon>
        <taxon>Endopterygota</taxon>
        <taxon>Diptera</taxon>
        <taxon>Nematocera</taxon>
        <taxon>Chironomoidea</taxon>
        <taxon>Chironomidae</taxon>
        <taxon>Clunio</taxon>
    </lineage>
</organism>
<name>A0A1J1HRS2_9DIPT</name>
<gene>
    <name evidence="1" type="ORF">CLUMA_CG002710</name>
</gene>
<evidence type="ECO:0000313" key="2">
    <source>
        <dbReference type="Proteomes" id="UP000183832"/>
    </source>
</evidence>
<dbReference type="Proteomes" id="UP000183832">
    <property type="component" value="Unassembled WGS sequence"/>
</dbReference>
<keyword evidence="2" id="KW-1185">Reference proteome</keyword>
<dbReference type="AlphaFoldDB" id="A0A1J1HRS2"/>